<evidence type="ECO:0000313" key="2">
    <source>
        <dbReference type="Proteomes" id="UP000184497"/>
    </source>
</evidence>
<name>A0A1M6SWW1_9GAMM</name>
<evidence type="ECO:0008006" key="3">
    <source>
        <dbReference type="Google" id="ProtNLM"/>
    </source>
</evidence>
<protein>
    <recommendedName>
        <fullName evidence="3">Lipocalin-like domain-containing protein</fullName>
    </recommendedName>
</protein>
<dbReference type="PROSITE" id="PS51257">
    <property type="entry name" value="PROKAR_LIPOPROTEIN"/>
    <property type="match status" value="1"/>
</dbReference>
<dbReference type="NCBIfam" id="NF045606">
    <property type="entry name" value="lipo_J517_1871"/>
    <property type="match status" value="1"/>
</dbReference>
<keyword evidence="2" id="KW-1185">Reference proteome</keyword>
<dbReference type="EMBL" id="FRAQ01000001">
    <property type="protein sequence ID" value="SHK49222.1"/>
    <property type="molecule type" value="Genomic_DNA"/>
</dbReference>
<reference evidence="2" key="1">
    <citation type="submission" date="2016-11" db="EMBL/GenBank/DDBJ databases">
        <authorList>
            <person name="Varghese N."/>
            <person name="Submissions S."/>
        </authorList>
    </citation>
    <scope>NUCLEOTIDE SEQUENCE [LARGE SCALE GENOMIC DNA]</scope>
    <source>
        <strain evidence="2">CGMCC 1.10835</strain>
    </source>
</reference>
<dbReference type="OrthoDB" id="6689035at2"/>
<accession>A0A1M6SWW1</accession>
<proteinExistence type="predicted"/>
<organism evidence="1 2">
    <name type="scientific">Marinobacter antarcticus</name>
    <dbReference type="NCBI Taxonomy" id="564117"/>
    <lineage>
        <taxon>Bacteria</taxon>
        <taxon>Pseudomonadati</taxon>
        <taxon>Pseudomonadota</taxon>
        <taxon>Gammaproteobacteria</taxon>
        <taxon>Pseudomonadales</taxon>
        <taxon>Marinobacteraceae</taxon>
        <taxon>Marinobacter</taxon>
    </lineage>
</organism>
<dbReference type="Proteomes" id="UP000184497">
    <property type="component" value="Unassembled WGS sequence"/>
</dbReference>
<dbReference type="RefSeq" id="WP_072797508.1">
    <property type="nucleotide sequence ID" value="NZ_FRAQ01000001.1"/>
</dbReference>
<dbReference type="STRING" id="564117.SAMN05216369_2301"/>
<sequence length="140" mass="15302">MKKLGIFGAVVLSVGLAGCQSPMQDMMNNNFVAIDPESVPESLVGTWTGSMGPYLVSLKWMADGRGLFCSSYGTANYIQKIKYSQGEILIQDGTKLKIRDHTTESMTVYAPYFVGKESLLYADSNFQNASVYCANALETN</sequence>
<dbReference type="InterPro" id="IPR054659">
    <property type="entry name" value="J517_1871_lipoprot"/>
</dbReference>
<dbReference type="AlphaFoldDB" id="A0A1M6SWW1"/>
<evidence type="ECO:0000313" key="1">
    <source>
        <dbReference type="EMBL" id="SHK49222.1"/>
    </source>
</evidence>
<gene>
    <name evidence="1" type="ORF">SAMN05216369_2301</name>
</gene>